<dbReference type="AlphaFoldDB" id="E8WWP0"/>
<dbReference type="EMBL" id="CP002480">
    <property type="protein sequence ID" value="ADW70785.1"/>
    <property type="molecule type" value="Genomic_DNA"/>
</dbReference>
<feature type="region of interest" description="Disordered" evidence="1">
    <location>
        <begin position="1"/>
        <end position="84"/>
    </location>
</feature>
<dbReference type="KEGG" id="acm:AciX9_3785"/>
<accession>E8WWP0</accession>
<protein>
    <submittedName>
        <fullName evidence="2">Histone H1-like protein</fullName>
    </submittedName>
</protein>
<evidence type="ECO:0000256" key="1">
    <source>
        <dbReference type="SAM" id="MobiDB-lite"/>
    </source>
</evidence>
<dbReference type="PaxDb" id="1198114-AciX9_3785"/>
<evidence type="ECO:0000313" key="2">
    <source>
        <dbReference type="EMBL" id="ADW70785.1"/>
    </source>
</evidence>
<name>E8WWP0_GRATM</name>
<organism evidence="3">
    <name type="scientific">Granulicella tundricola (strain ATCC BAA-1859 / DSM 23138 / MP5ACTX9)</name>
    <dbReference type="NCBI Taxonomy" id="1198114"/>
    <lineage>
        <taxon>Bacteria</taxon>
        <taxon>Pseudomonadati</taxon>
        <taxon>Acidobacteriota</taxon>
        <taxon>Terriglobia</taxon>
        <taxon>Terriglobales</taxon>
        <taxon>Acidobacteriaceae</taxon>
        <taxon>Granulicella</taxon>
    </lineage>
</organism>
<reference evidence="3" key="1">
    <citation type="submission" date="2011-01" db="EMBL/GenBank/DDBJ databases">
        <title>Complete sequence of chromosome of Acidobacterium sp. MP5ACTX9.</title>
        <authorList>
            <consortium name="US DOE Joint Genome Institute"/>
            <person name="Lucas S."/>
            <person name="Copeland A."/>
            <person name="Lapidus A."/>
            <person name="Cheng J.-F."/>
            <person name="Goodwin L."/>
            <person name="Pitluck S."/>
            <person name="Teshima H."/>
            <person name="Detter J.C."/>
            <person name="Han C."/>
            <person name="Tapia R."/>
            <person name="Land M."/>
            <person name="Hauser L."/>
            <person name="Kyrpides N."/>
            <person name="Ivanova N."/>
            <person name="Ovchinnikova G."/>
            <person name="Pagani I."/>
            <person name="Rawat S.R."/>
            <person name="Mannisto M."/>
            <person name="Haggblom M.M."/>
            <person name="Woyke T."/>
        </authorList>
    </citation>
    <scope>NUCLEOTIDE SEQUENCE [LARGE SCALE GENOMIC DNA]</scope>
    <source>
        <strain evidence="3">MP5ACTX9</strain>
    </source>
</reference>
<keyword evidence="3" id="KW-1185">Reference proteome</keyword>
<dbReference type="eggNOG" id="ENOG502ZP0G">
    <property type="taxonomic scope" value="Bacteria"/>
</dbReference>
<feature type="compositionally biased region" description="Basic residues" evidence="1">
    <location>
        <begin position="70"/>
        <end position="84"/>
    </location>
</feature>
<feature type="compositionally biased region" description="Basic residues" evidence="1">
    <location>
        <begin position="7"/>
        <end position="27"/>
    </location>
</feature>
<dbReference type="RefSeq" id="WP_013582093.1">
    <property type="nucleotide sequence ID" value="NC_015064.1"/>
</dbReference>
<feature type="compositionally biased region" description="Basic and acidic residues" evidence="1">
    <location>
        <begin position="48"/>
        <end position="63"/>
    </location>
</feature>
<dbReference type="Proteomes" id="UP000000343">
    <property type="component" value="Chromosome"/>
</dbReference>
<sequence>MTTAKKAPAKKTASKKAPAKKSAKKAAAHCWPGFEPVAGKTPGTKGSCEPKEHQTKGEKKADSKAAAGSKLRKAGGSKAKANKT</sequence>
<evidence type="ECO:0000313" key="3">
    <source>
        <dbReference type="Proteomes" id="UP000000343"/>
    </source>
</evidence>
<dbReference type="HOGENOM" id="CLU_2522893_0_0_0"/>
<gene>
    <name evidence="2" type="ordered locus">AciX9_3785</name>
</gene>
<proteinExistence type="predicted"/>